<comment type="caution">
    <text evidence="2">The sequence shown here is derived from an EMBL/GenBank/DDBJ whole genome shotgun (WGS) entry which is preliminary data.</text>
</comment>
<organism evidence="2 3">
    <name type="scientific">Rhizoctonia solani 123E</name>
    <dbReference type="NCBI Taxonomy" id="1423351"/>
    <lineage>
        <taxon>Eukaryota</taxon>
        <taxon>Fungi</taxon>
        <taxon>Dikarya</taxon>
        <taxon>Basidiomycota</taxon>
        <taxon>Agaricomycotina</taxon>
        <taxon>Agaricomycetes</taxon>
        <taxon>Cantharellales</taxon>
        <taxon>Ceratobasidiaceae</taxon>
        <taxon>Rhizoctonia</taxon>
    </lineage>
</organism>
<name>A0A074RNF7_9AGAM</name>
<dbReference type="EMBL" id="AZST01000920">
    <property type="protein sequence ID" value="KEP46870.1"/>
    <property type="molecule type" value="Genomic_DNA"/>
</dbReference>
<sequence>MKQMGCAKQPIDLGERSCPMMWSYRVATILPRPPDAQNTGSLWVARGSATRASGVRKWSDRDRNACKSRTMKATPRTTRMHTTTTYLNSACPSPTNLTCPRTLRLSKSPPYHSQTETQSQKP</sequence>
<reference evidence="2 3" key="1">
    <citation type="submission" date="2013-12" db="EMBL/GenBank/DDBJ databases">
        <authorList>
            <person name="Cubeta M."/>
            <person name="Pakala S."/>
            <person name="Fedorova N."/>
            <person name="Thomas E."/>
            <person name="Dean R."/>
            <person name="Jabaji S."/>
            <person name="Neate S."/>
            <person name="Toda T."/>
            <person name="Tavantzis S."/>
            <person name="Vilgalys R."/>
            <person name="Bharathan N."/>
            <person name="Pakala S."/>
            <person name="Losada L.S."/>
            <person name="Zafar N."/>
            <person name="Nierman W."/>
        </authorList>
    </citation>
    <scope>NUCLEOTIDE SEQUENCE [LARGE SCALE GENOMIC DNA]</scope>
    <source>
        <strain evidence="2 3">123E</strain>
    </source>
</reference>
<evidence type="ECO:0000256" key="1">
    <source>
        <dbReference type="SAM" id="MobiDB-lite"/>
    </source>
</evidence>
<evidence type="ECO:0000313" key="2">
    <source>
        <dbReference type="EMBL" id="KEP46870.1"/>
    </source>
</evidence>
<evidence type="ECO:0000313" key="3">
    <source>
        <dbReference type="Proteomes" id="UP000027456"/>
    </source>
</evidence>
<protein>
    <submittedName>
        <fullName evidence="2">Uncharacterized protein</fullName>
    </submittedName>
</protein>
<accession>A0A074RNF7</accession>
<feature type="compositionally biased region" description="Polar residues" evidence="1">
    <location>
        <begin position="111"/>
        <end position="122"/>
    </location>
</feature>
<dbReference type="AlphaFoldDB" id="A0A074RNF7"/>
<feature type="region of interest" description="Disordered" evidence="1">
    <location>
        <begin position="94"/>
        <end position="122"/>
    </location>
</feature>
<gene>
    <name evidence="2" type="ORF">V565_177780</name>
</gene>
<dbReference type="HOGENOM" id="CLU_2028054_0_0_1"/>
<proteinExistence type="predicted"/>
<dbReference type="Proteomes" id="UP000027456">
    <property type="component" value="Unassembled WGS sequence"/>
</dbReference>
<keyword evidence="3" id="KW-1185">Reference proteome</keyword>